<evidence type="ECO:0000256" key="1">
    <source>
        <dbReference type="SAM" id="Phobius"/>
    </source>
</evidence>
<dbReference type="AlphaFoldDB" id="A0A511YUR7"/>
<dbReference type="Proteomes" id="UP000321484">
    <property type="component" value="Unassembled WGS sequence"/>
</dbReference>
<sequence>MADRPHRPKFFTAYSFGIVTGGLFLLSWVGQLVFQMIEMRNDAATHGEQFDLAQFWPAFFSSTFENWQSEFLQLVWQAAGLAMFFFWGSSQSKEGDERLEAKIDRLLVEQGIDPAEFEYREEADAERQERQSG</sequence>
<dbReference type="RefSeq" id="WP_052113342.1">
    <property type="nucleotide sequence ID" value="NZ_BJYK01000001.1"/>
</dbReference>
<evidence type="ECO:0000313" key="2">
    <source>
        <dbReference type="EMBL" id="GEN78941.1"/>
    </source>
</evidence>
<keyword evidence="1" id="KW-1133">Transmembrane helix</keyword>
<dbReference type="EMBL" id="BJYK01000001">
    <property type="protein sequence ID" value="GEN78941.1"/>
    <property type="molecule type" value="Genomic_DNA"/>
</dbReference>
<dbReference type="InterPro" id="IPR046657">
    <property type="entry name" value="DUF6766"/>
</dbReference>
<gene>
    <name evidence="2" type="ORF">AFE02nite_06750</name>
</gene>
<keyword evidence="1" id="KW-0812">Transmembrane</keyword>
<organism evidence="2 3">
    <name type="scientific">Actinotalea fermentans</name>
    <dbReference type="NCBI Taxonomy" id="43671"/>
    <lineage>
        <taxon>Bacteria</taxon>
        <taxon>Bacillati</taxon>
        <taxon>Actinomycetota</taxon>
        <taxon>Actinomycetes</taxon>
        <taxon>Micrococcales</taxon>
        <taxon>Cellulomonadaceae</taxon>
        <taxon>Actinotalea</taxon>
    </lineage>
</organism>
<comment type="caution">
    <text evidence="2">The sequence shown here is derived from an EMBL/GenBank/DDBJ whole genome shotgun (WGS) entry which is preliminary data.</text>
</comment>
<evidence type="ECO:0000313" key="3">
    <source>
        <dbReference type="Proteomes" id="UP000321484"/>
    </source>
</evidence>
<proteinExistence type="predicted"/>
<keyword evidence="1" id="KW-0472">Membrane</keyword>
<protein>
    <submittedName>
        <fullName evidence="2">Uncharacterized protein</fullName>
    </submittedName>
</protein>
<dbReference type="Pfam" id="PF20554">
    <property type="entry name" value="DUF6766"/>
    <property type="match status" value="1"/>
</dbReference>
<keyword evidence="3" id="KW-1185">Reference proteome</keyword>
<feature type="transmembrane region" description="Helical" evidence="1">
    <location>
        <begin position="12"/>
        <end position="34"/>
    </location>
</feature>
<accession>A0A511YUR7</accession>
<reference evidence="2 3" key="1">
    <citation type="submission" date="2019-07" db="EMBL/GenBank/DDBJ databases">
        <title>Whole genome shotgun sequence of Actinotalea fermentans NBRC 105374.</title>
        <authorList>
            <person name="Hosoyama A."/>
            <person name="Uohara A."/>
            <person name="Ohji S."/>
            <person name="Ichikawa N."/>
        </authorList>
    </citation>
    <scope>NUCLEOTIDE SEQUENCE [LARGE SCALE GENOMIC DNA]</scope>
    <source>
        <strain evidence="2 3">NBRC 105374</strain>
    </source>
</reference>
<dbReference type="OrthoDB" id="187863at2"/>
<name>A0A511YUR7_9CELL</name>